<name>A0A8E2DYH1_9PEZI</name>
<dbReference type="Proteomes" id="UP000250266">
    <property type="component" value="Unassembled WGS sequence"/>
</dbReference>
<dbReference type="Pfam" id="PF24355">
    <property type="entry name" value="DUF7514"/>
    <property type="match status" value="1"/>
</dbReference>
<gene>
    <name evidence="3" type="ORF">K432DRAFT_311805</name>
</gene>
<dbReference type="PANTHER" id="PTHR39611:SF1">
    <property type="entry name" value="HYDROXYPROLINE-RICH GLYCOPROTEIN DZ-HRGP"/>
    <property type="match status" value="1"/>
</dbReference>
<feature type="region of interest" description="Disordered" evidence="1">
    <location>
        <begin position="393"/>
        <end position="628"/>
    </location>
</feature>
<feature type="compositionally biased region" description="Pro residues" evidence="1">
    <location>
        <begin position="399"/>
        <end position="415"/>
    </location>
</feature>
<reference evidence="3 4" key="1">
    <citation type="journal article" date="2016" name="Nat. Commun.">
        <title>Ectomycorrhizal ecology is imprinted in the genome of the dominant symbiotic fungus Cenococcum geophilum.</title>
        <authorList>
            <consortium name="DOE Joint Genome Institute"/>
            <person name="Peter M."/>
            <person name="Kohler A."/>
            <person name="Ohm R.A."/>
            <person name="Kuo A."/>
            <person name="Krutzmann J."/>
            <person name="Morin E."/>
            <person name="Arend M."/>
            <person name="Barry K.W."/>
            <person name="Binder M."/>
            <person name="Choi C."/>
            <person name="Clum A."/>
            <person name="Copeland A."/>
            <person name="Grisel N."/>
            <person name="Haridas S."/>
            <person name="Kipfer T."/>
            <person name="LaButti K."/>
            <person name="Lindquist E."/>
            <person name="Lipzen A."/>
            <person name="Maire R."/>
            <person name="Meier B."/>
            <person name="Mihaltcheva S."/>
            <person name="Molinier V."/>
            <person name="Murat C."/>
            <person name="Poggeler S."/>
            <person name="Quandt C.A."/>
            <person name="Sperisen C."/>
            <person name="Tritt A."/>
            <person name="Tisserant E."/>
            <person name="Crous P.W."/>
            <person name="Henrissat B."/>
            <person name="Nehls U."/>
            <person name="Egli S."/>
            <person name="Spatafora J.W."/>
            <person name="Grigoriev I.V."/>
            <person name="Martin F.M."/>
        </authorList>
    </citation>
    <scope>NUCLEOTIDE SEQUENCE [LARGE SCALE GENOMIC DNA]</scope>
    <source>
        <strain evidence="3 4">CBS 459.81</strain>
    </source>
</reference>
<proteinExistence type="predicted"/>
<feature type="domain" description="DUF7514" evidence="2">
    <location>
        <begin position="223"/>
        <end position="385"/>
    </location>
</feature>
<sequence>MAHAGYRGPTNPSDHHQLPYPSSYDNNYDPRSHQSQSSYHQPPPAQFPPEPQSPRSRASSNTRSDGSQQPIYDAIHNAFDKSDAASQVDPDLIAQITAQVRKQVLDDLKSSGVGVSAPAQLPQQPQYIPRSPATSTTASFPSRNVYTPPSPSRHEFDTYGSNSPEPLPQDVMYDGSGDTLTPRHERSAQTHQPYERTPQSRPAPAPRISTEIETTTVEKIWQPLFDSSGQPTARLGQFLRGLAVHIIDDYEPKKSIVITPQKMANFYDDVKLSDEIYPWSTIFGKLPNSTLSKIYRDMRCEHYLIQDSHFEVPHVPALTPNGFQAWMTAMIQAYPDSEYDRLSKAVLDMPISNADDCRERFPKELPRRLFPKHENIQAQQRCAAALSADGMVPLKKAPTFPPPPPMGPMGAPPPNLERDRSTYGGPADSDDDDGPLAIPIERERKPYSSAPGGGKIYDNDPASMSSSLKSDTETHTRHRRSQSSASQSSYIPSGRPSDYPPPMGHSRHHRTGSHLNGRRAHSPSFSNPGTRSDTHIPEPYYSTSNIYDTDEDNRRFAKDAETKRNDWARRQAEEDAATGTRRTDIGISASSYGSQPRTVYDDEYYRGRGGSNGYDNKSYGPQYSGRGY</sequence>
<evidence type="ECO:0000313" key="4">
    <source>
        <dbReference type="Proteomes" id="UP000250266"/>
    </source>
</evidence>
<feature type="region of interest" description="Disordered" evidence="1">
    <location>
        <begin position="1"/>
        <end position="74"/>
    </location>
</feature>
<feature type="compositionally biased region" description="Basic residues" evidence="1">
    <location>
        <begin position="505"/>
        <end position="521"/>
    </location>
</feature>
<feature type="region of interest" description="Disordered" evidence="1">
    <location>
        <begin position="112"/>
        <end position="208"/>
    </location>
</feature>
<evidence type="ECO:0000256" key="1">
    <source>
        <dbReference type="SAM" id="MobiDB-lite"/>
    </source>
</evidence>
<accession>A0A8E2DYH1</accession>
<dbReference type="PANTHER" id="PTHR39611">
    <property type="entry name" value="HYDROXYPROLINE-RICH GLYCOPROTEIN DZ-HRGP-RELATED"/>
    <property type="match status" value="1"/>
</dbReference>
<organism evidence="3 4">
    <name type="scientific">Lepidopterella palustris CBS 459.81</name>
    <dbReference type="NCBI Taxonomy" id="1314670"/>
    <lineage>
        <taxon>Eukaryota</taxon>
        <taxon>Fungi</taxon>
        <taxon>Dikarya</taxon>
        <taxon>Ascomycota</taxon>
        <taxon>Pezizomycotina</taxon>
        <taxon>Dothideomycetes</taxon>
        <taxon>Pleosporomycetidae</taxon>
        <taxon>Mytilinidiales</taxon>
        <taxon>Argynnaceae</taxon>
        <taxon>Lepidopterella</taxon>
    </lineage>
</organism>
<feature type="compositionally biased region" description="Basic and acidic residues" evidence="1">
    <location>
        <begin position="552"/>
        <end position="573"/>
    </location>
</feature>
<feature type="compositionally biased region" description="Polar residues" evidence="1">
    <location>
        <begin position="588"/>
        <end position="597"/>
    </location>
</feature>
<dbReference type="InterPro" id="IPR055936">
    <property type="entry name" value="DUF7514"/>
</dbReference>
<protein>
    <recommendedName>
        <fullName evidence="2">DUF7514 domain-containing protein</fullName>
    </recommendedName>
</protein>
<feature type="compositionally biased region" description="Polar residues" evidence="1">
    <location>
        <begin position="55"/>
        <end position="70"/>
    </location>
</feature>
<feature type="compositionally biased region" description="Polar residues" evidence="1">
    <location>
        <begin position="189"/>
        <end position="200"/>
    </location>
</feature>
<dbReference type="AlphaFoldDB" id="A0A8E2DYH1"/>
<keyword evidence="4" id="KW-1185">Reference proteome</keyword>
<feature type="compositionally biased region" description="Low complexity" evidence="1">
    <location>
        <begin position="129"/>
        <end position="143"/>
    </location>
</feature>
<evidence type="ECO:0000259" key="2">
    <source>
        <dbReference type="Pfam" id="PF24355"/>
    </source>
</evidence>
<dbReference type="EMBL" id="KV745620">
    <property type="protein sequence ID" value="OCK73903.1"/>
    <property type="molecule type" value="Genomic_DNA"/>
</dbReference>
<evidence type="ECO:0000313" key="3">
    <source>
        <dbReference type="EMBL" id="OCK73903.1"/>
    </source>
</evidence>
<dbReference type="OrthoDB" id="5413703at2759"/>
<feature type="compositionally biased region" description="Pro residues" evidence="1">
    <location>
        <begin position="41"/>
        <end position="52"/>
    </location>
</feature>